<dbReference type="InterPro" id="IPR038695">
    <property type="entry name" value="Saro_0823-like_sf"/>
</dbReference>
<dbReference type="KEGG" id="tat:KUM_0278"/>
<reference evidence="1" key="1">
    <citation type="journal article" date="2012" name="Vet. Microbiol.">
        <title>Comparative genomic analyses of the Taylorellae.</title>
        <authorList>
            <person name="Hauser H."/>
            <person name="Richter D.C."/>
            <person name="van Tonder A."/>
            <person name="Clark L."/>
            <person name="Preston A."/>
        </authorList>
    </citation>
    <scope>NUCLEOTIDE SEQUENCE</scope>
    <source>
        <strain evidence="1">14/45</strain>
    </source>
</reference>
<dbReference type="PANTHER" id="PTHR37953:SF1">
    <property type="entry name" value="UPF0127 PROTEIN MJ1496"/>
    <property type="match status" value="1"/>
</dbReference>
<name>I7JR01_9BURK</name>
<evidence type="ECO:0000313" key="1">
    <source>
        <dbReference type="EMBL" id="CCG19080.1"/>
    </source>
</evidence>
<dbReference type="Pfam" id="PF02643">
    <property type="entry name" value="DUF192"/>
    <property type="match status" value="1"/>
</dbReference>
<organism evidence="1">
    <name type="scientific">Taylorella asinigenitalis 14/45</name>
    <dbReference type="NCBI Taxonomy" id="1091495"/>
    <lineage>
        <taxon>Bacteria</taxon>
        <taxon>Pseudomonadati</taxon>
        <taxon>Pseudomonadota</taxon>
        <taxon>Betaproteobacteria</taxon>
        <taxon>Burkholderiales</taxon>
        <taxon>Alcaligenaceae</taxon>
        <taxon>Taylorella</taxon>
    </lineage>
</organism>
<dbReference type="AlphaFoldDB" id="I7JR01"/>
<dbReference type="EMBL" id="HE681424">
    <property type="protein sequence ID" value="CCG19080.1"/>
    <property type="molecule type" value="Genomic_DNA"/>
</dbReference>
<proteinExistence type="predicted"/>
<dbReference type="HOGENOM" id="CLU_097039_1_2_4"/>
<dbReference type="BioCyc" id="TASI1091495:G13GE-278-MONOMER"/>
<dbReference type="Gene3D" id="2.60.120.1140">
    <property type="entry name" value="Protein of unknown function DUF192"/>
    <property type="match status" value="1"/>
</dbReference>
<dbReference type="RefSeq" id="WP_015551230.1">
    <property type="nucleotide sequence ID" value="NC_021033.1"/>
</dbReference>
<sequence>MTRKFLTYFLFLSIFASHSPIIHSEETSRTNQEKISSDKKILKINDSELTVEIADNPGSREFGLMLRKELEENSGMLFIFEESQQLCFWMKNTLIPLSIAYMDEDYKIIDLLDMKPLDLTPICSSKPAKYALEVNKGWFEKQGIKTQDKAVIEN</sequence>
<protein>
    <submittedName>
        <fullName evidence="1">Putative exported protein</fullName>
    </submittedName>
</protein>
<dbReference type="PANTHER" id="PTHR37953">
    <property type="entry name" value="UPF0127 PROTEIN MJ1496"/>
    <property type="match status" value="1"/>
</dbReference>
<dbReference type="InterPro" id="IPR003795">
    <property type="entry name" value="DUF192"/>
</dbReference>
<accession>I7JR01</accession>
<gene>
    <name evidence="1" type="ORF">KUM_0278</name>
</gene>